<name>A0ABY6AV31_9BURK</name>
<evidence type="ECO:0000259" key="1">
    <source>
        <dbReference type="Pfam" id="PF13579"/>
    </source>
</evidence>
<dbReference type="EMBL" id="CP104562">
    <property type="protein sequence ID" value="UXH76717.1"/>
    <property type="molecule type" value="Genomic_DNA"/>
</dbReference>
<dbReference type="PANTHER" id="PTHR12526:SF600">
    <property type="entry name" value="GLYCOSYL TRANSFERASE GROUP 1"/>
    <property type="match status" value="1"/>
</dbReference>
<organism evidence="2 3">
    <name type="scientific">Roseateles amylovorans</name>
    <dbReference type="NCBI Taxonomy" id="2978473"/>
    <lineage>
        <taxon>Bacteria</taxon>
        <taxon>Pseudomonadati</taxon>
        <taxon>Pseudomonadota</taxon>
        <taxon>Betaproteobacteria</taxon>
        <taxon>Burkholderiales</taxon>
        <taxon>Sphaerotilaceae</taxon>
        <taxon>Roseateles</taxon>
    </lineage>
</organism>
<gene>
    <name evidence="2" type="ORF">N4261_16945</name>
</gene>
<dbReference type="Proteomes" id="UP001064933">
    <property type="component" value="Chromosome"/>
</dbReference>
<dbReference type="RefSeq" id="WP_261756452.1">
    <property type="nucleotide sequence ID" value="NZ_CP104562.2"/>
</dbReference>
<dbReference type="Pfam" id="PF13692">
    <property type="entry name" value="Glyco_trans_1_4"/>
    <property type="match status" value="1"/>
</dbReference>
<dbReference type="SUPFAM" id="SSF53756">
    <property type="entry name" value="UDP-Glycosyltransferase/glycogen phosphorylase"/>
    <property type="match status" value="1"/>
</dbReference>
<dbReference type="InterPro" id="IPR028098">
    <property type="entry name" value="Glyco_trans_4-like_N"/>
</dbReference>
<protein>
    <submittedName>
        <fullName evidence="2">TIGR03087 family PEP-CTERM/XrtA system glycosyltransferase</fullName>
    </submittedName>
</protein>
<evidence type="ECO:0000313" key="2">
    <source>
        <dbReference type="EMBL" id="UXH76717.1"/>
    </source>
</evidence>
<dbReference type="Gene3D" id="3.40.50.2000">
    <property type="entry name" value="Glycogen Phosphorylase B"/>
    <property type="match status" value="2"/>
</dbReference>
<dbReference type="PANTHER" id="PTHR12526">
    <property type="entry name" value="GLYCOSYLTRANSFERASE"/>
    <property type="match status" value="1"/>
</dbReference>
<evidence type="ECO:0000313" key="3">
    <source>
        <dbReference type="Proteomes" id="UP001064933"/>
    </source>
</evidence>
<accession>A0ABY6AV31</accession>
<dbReference type="NCBIfam" id="TIGR03087">
    <property type="entry name" value="stp1"/>
    <property type="match status" value="1"/>
</dbReference>
<feature type="domain" description="Glycosyltransferase subfamily 4-like N-terminal" evidence="1">
    <location>
        <begin position="24"/>
        <end position="209"/>
    </location>
</feature>
<dbReference type="Pfam" id="PF13579">
    <property type="entry name" value="Glyco_trans_4_4"/>
    <property type="match status" value="1"/>
</dbReference>
<dbReference type="InterPro" id="IPR017521">
    <property type="entry name" value="Sugar_tfrase_PEP-CTERM_Stp1"/>
</dbReference>
<keyword evidence="3" id="KW-1185">Reference proteome</keyword>
<dbReference type="CDD" id="cd03801">
    <property type="entry name" value="GT4_PimA-like"/>
    <property type="match status" value="1"/>
</dbReference>
<sequence length="424" mass="46773">MARILYLVHRLPYPPNKGDKLRSYHLLKHLVASHEVVLGSFIDDPEDWAHLPAVRALCADSFVAGLNPLRTRLASLRGLLSGEALSLPYYRHRAMRAWIARIAREQRFDAIVVFSSTMAQYALQLREVAGPVPMLVDFVDVDSAKWSDYAKARRWPMSWLYRREGQALLAYERQVADQARCSFFVTESEKALFQQLSGTTAKVEALCNGVDSGYFAPLPLQPSPFDADELPLVFTGAMDYWPNVDAVQWFVAQVLPELRRRWPKLRFTIVGRAPTPAVLALAGDAVRVTGTVPDVRPYLQHAVAVVAPLRLARGVQNKILEAMAVGRPVVAARSCVEALDANGVQPGQDLLSADDAEDYVDLVHALLCAPARAQAIGQQARERVLRQFSWQAHLSQLDAYLPPAAVTVPTPLASVAPAMQGLGA</sequence>
<proteinExistence type="predicted"/>
<reference evidence="2" key="1">
    <citation type="submission" date="2022-10" db="EMBL/GenBank/DDBJ databases">
        <title>Characterization and whole genome sequencing of a new Roseateles species, isolated from fresh water.</title>
        <authorList>
            <person name="Guliayeva D.Y."/>
            <person name="Akhremchuk A.E."/>
            <person name="Sikolenko M.A."/>
            <person name="Valentovich L.N."/>
            <person name="Sidarenka A.V."/>
        </authorList>
    </citation>
    <scope>NUCLEOTIDE SEQUENCE</scope>
    <source>
        <strain evidence="2">BIM B-1768</strain>
    </source>
</reference>